<organism evidence="2 3">
    <name type="scientific">Rhododendron simsii</name>
    <name type="common">Sims's rhododendron</name>
    <dbReference type="NCBI Taxonomy" id="118357"/>
    <lineage>
        <taxon>Eukaryota</taxon>
        <taxon>Viridiplantae</taxon>
        <taxon>Streptophyta</taxon>
        <taxon>Embryophyta</taxon>
        <taxon>Tracheophyta</taxon>
        <taxon>Spermatophyta</taxon>
        <taxon>Magnoliopsida</taxon>
        <taxon>eudicotyledons</taxon>
        <taxon>Gunneridae</taxon>
        <taxon>Pentapetalae</taxon>
        <taxon>asterids</taxon>
        <taxon>Ericales</taxon>
        <taxon>Ericaceae</taxon>
        <taxon>Ericoideae</taxon>
        <taxon>Rhodoreae</taxon>
        <taxon>Rhododendron</taxon>
    </lineage>
</organism>
<dbReference type="AlphaFoldDB" id="A0A834HA71"/>
<dbReference type="InterPro" id="IPR029058">
    <property type="entry name" value="AB_hydrolase_fold"/>
</dbReference>
<comment type="caution">
    <text evidence="2">The sequence shown here is derived from an EMBL/GenBank/DDBJ whole genome shotgun (WGS) entry which is preliminary data.</text>
</comment>
<reference evidence="2" key="1">
    <citation type="submission" date="2019-11" db="EMBL/GenBank/DDBJ databases">
        <authorList>
            <person name="Liu Y."/>
            <person name="Hou J."/>
            <person name="Li T.-Q."/>
            <person name="Guan C.-H."/>
            <person name="Wu X."/>
            <person name="Wu H.-Z."/>
            <person name="Ling F."/>
            <person name="Zhang R."/>
            <person name="Shi X.-G."/>
            <person name="Ren J.-P."/>
            <person name="Chen E.-F."/>
            <person name="Sun J.-M."/>
        </authorList>
    </citation>
    <scope>NUCLEOTIDE SEQUENCE</scope>
    <source>
        <strain evidence="2">Adult_tree_wgs_1</strain>
        <tissue evidence="2">Leaves</tissue>
    </source>
</reference>
<evidence type="ECO:0000313" key="2">
    <source>
        <dbReference type="EMBL" id="KAF7150079.1"/>
    </source>
</evidence>
<protein>
    <recommendedName>
        <fullName evidence="1">AB hydrolase-1 domain-containing protein</fullName>
    </recommendedName>
</protein>
<name>A0A834HA71_RHOSS</name>
<dbReference type="PANTHER" id="PTHR43689">
    <property type="entry name" value="HYDROLASE"/>
    <property type="match status" value="1"/>
</dbReference>
<gene>
    <name evidence="2" type="ORF">RHSIM_Rhsim02G0252800</name>
</gene>
<dbReference type="PANTHER" id="PTHR43689:SF9">
    <property type="entry name" value="LYSOPHOSPHOLIPASE BODYGUARD 3-RELATED"/>
    <property type="match status" value="1"/>
</dbReference>
<keyword evidence="3" id="KW-1185">Reference proteome</keyword>
<dbReference type="EMBL" id="WJXA01000002">
    <property type="protein sequence ID" value="KAF7150079.1"/>
    <property type="molecule type" value="Genomic_DNA"/>
</dbReference>
<evidence type="ECO:0000259" key="1">
    <source>
        <dbReference type="Pfam" id="PF00561"/>
    </source>
</evidence>
<dbReference type="PRINTS" id="PR00111">
    <property type="entry name" value="ABHYDROLASE"/>
</dbReference>
<evidence type="ECO:0000313" key="3">
    <source>
        <dbReference type="Proteomes" id="UP000626092"/>
    </source>
</evidence>
<sequence length="595" mass="67253">MVAGPFSPFVVGEDGDEARGMRSWSSLVTGGEGVLVAGERGEWDGGGKRRGWWRRRHSYWRKGQEGRAAATGGGGGGGLWEEGRKLFSSSLLSIKAYIFPMPKSFLVGRWWILNFLEKMYVMGKSKSVLIVTGRAINEVLSFVIFSLLDVLDFILCYVYRVADFFIEAEWKPCYCSPAKEAITSSGNILVSEQGESKIVCLSSSRLQLEDISDTLFTRPSLVSEVSKSTVNELKRLKLEGTVIQSSWEKIKRSGKLRSTFTVNSTIVEMLHGRIRGQKSPIPRWSDCDCKTCTSWTSSSKETLFVLADGAKENMQEDVLFIHGFISSSAFWTETLFPNFSKSAKSKYRLFAIDLLGFGRSPKPTDSLYTLREHLEMIERSVLEPNKVKSFHIVAHSLGCILALALAVKYPGMVKSLTLLAPPYFPVPKGEQGTQYLMRKLAPRRVWPLIAFGASMAAWYEHISRTICFLICKNHRLWEFLTKLITRNRIRTYLVEGFCCHTHNAAWHTLHNILCGTAGKIDGYLDVVRNRLKCSVTIYHGRDDELIPVECSYNVKSRIPRAEVKVFEKKDHITIVVGRQEDFARELEEIWKTSSL</sequence>
<accession>A0A834HA71</accession>
<dbReference type="SUPFAM" id="SSF53474">
    <property type="entry name" value="alpha/beta-Hydrolases"/>
    <property type="match status" value="1"/>
</dbReference>
<dbReference type="GO" id="GO:0016787">
    <property type="term" value="F:hydrolase activity"/>
    <property type="evidence" value="ECO:0007669"/>
    <property type="project" value="UniProtKB-ARBA"/>
</dbReference>
<proteinExistence type="predicted"/>
<dbReference type="InterPro" id="IPR000073">
    <property type="entry name" value="AB_hydrolase_1"/>
</dbReference>
<dbReference type="Proteomes" id="UP000626092">
    <property type="component" value="Unassembled WGS sequence"/>
</dbReference>
<dbReference type="OrthoDB" id="284184at2759"/>
<dbReference type="Pfam" id="PF00561">
    <property type="entry name" value="Abhydrolase_1"/>
    <property type="match status" value="1"/>
</dbReference>
<dbReference type="Gene3D" id="3.40.50.1820">
    <property type="entry name" value="alpha/beta hydrolase"/>
    <property type="match status" value="1"/>
</dbReference>
<feature type="domain" description="AB hydrolase-1" evidence="1">
    <location>
        <begin position="318"/>
        <end position="574"/>
    </location>
</feature>